<sequence>MRLSSTAQLLVKQFDGYLNLDAGVVATKFFGVALKTARAIPEFRTLVNSQLTINVADLANLIDANRRLKLRDDDMNAQQILEFGLMTEHGTAVIPLEVVSDKYLNMSHKSAQAKFNTGELKRLGLNAFRLNTSQKAPILVLVTDLAEFVLTRRKITIAA</sequence>
<accession>A0A1H6LAQ9</accession>
<dbReference type="EMBL" id="FNXF01000005">
    <property type="protein sequence ID" value="SEH83177.1"/>
    <property type="molecule type" value="Genomic_DNA"/>
</dbReference>
<evidence type="ECO:0000313" key="1">
    <source>
        <dbReference type="EMBL" id="SEH83177.1"/>
    </source>
</evidence>
<name>A0A1H6LAQ9_9GAMM</name>
<keyword evidence="2" id="KW-1185">Reference proteome</keyword>
<dbReference type="Pfam" id="PF11112">
    <property type="entry name" value="PyocinActivator"/>
    <property type="match status" value="1"/>
</dbReference>
<dbReference type="AlphaFoldDB" id="A0A1H6LAQ9"/>
<proteinExistence type="predicted"/>
<gene>
    <name evidence="1" type="ORF">SAMN05660691_01644</name>
</gene>
<dbReference type="InterPro" id="IPR020518">
    <property type="entry name" value="Tscrpt_reg_PrtN"/>
</dbReference>
<dbReference type="GO" id="GO:0006355">
    <property type="term" value="P:regulation of DNA-templated transcription"/>
    <property type="evidence" value="ECO:0007669"/>
    <property type="project" value="InterPro"/>
</dbReference>
<protein>
    <submittedName>
        <fullName evidence="1">Pyocin activator protein PrtN</fullName>
    </submittedName>
</protein>
<dbReference type="OrthoDB" id="982642at2"/>
<evidence type="ECO:0000313" key="2">
    <source>
        <dbReference type="Proteomes" id="UP000199371"/>
    </source>
</evidence>
<organism evidence="1 2">
    <name type="scientific">Rheinheimera pacifica</name>
    <dbReference type="NCBI Taxonomy" id="173990"/>
    <lineage>
        <taxon>Bacteria</taxon>
        <taxon>Pseudomonadati</taxon>
        <taxon>Pseudomonadota</taxon>
        <taxon>Gammaproteobacteria</taxon>
        <taxon>Chromatiales</taxon>
        <taxon>Chromatiaceae</taxon>
        <taxon>Rheinheimera</taxon>
    </lineage>
</organism>
<reference evidence="2" key="1">
    <citation type="submission" date="2016-10" db="EMBL/GenBank/DDBJ databases">
        <authorList>
            <person name="Varghese N."/>
            <person name="Submissions S."/>
        </authorList>
    </citation>
    <scope>NUCLEOTIDE SEQUENCE [LARGE SCALE GENOMIC DNA]</scope>
    <source>
        <strain evidence="2">DSM 17616</strain>
    </source>
</reference>
<dbReference type="RefSeq" id="WP_092792197.1">
    <property type="nucleotide sequence ID" value="NZ_FNXF01000005.1"/>
</dbReference>
<dbReference type="Proteomes" id="UP000199371">
    <property type="component" value="Unassembled WGS sequence"/>
</dbReference>